<feature type="domain" description="Transglutaminase-like" evidence="1">
    <location>
        <begin position="171"/>
        <end position="238"/>
    </location>
</feature>
<comment type="caution">
    <text evidence="2">The sequence shown here is derived from an EMBL/GenBank/DDBJ whole genome shotgun (WGS) entry which is preliminary data.</text>
</comment>
<dbReference type="Pfam" id="PF08379">
    <property type="entry name" value="Bact_transglu_N"/>
    <property type="match status" value="1"/>
</dbReference>
<dbReference type="InterPro" id="IPR002931">
    <property type="entry name" value="Transglutaminase-like"/>
</dbReference>
<dbReference type="Proteomes" id="UP000325957">
    <property type="component" value="Unassembled WGS sequence"/>
</dbReference>
<keyword evidence="3" id="KW-1185">Reference proteome</keyword>
<evidence type="ECO:0000313" key="2">
    <source>
        <dbReference type="EMBL" id="KAA9393134.1"/>
    </source>
</evidence>
<dbReference type="PANTHER" id="PTHR33490">
    <property type="entry name" value="BLR5614 PROTEIN-RELATED"/>
    <property type="match status" value="1"/>
</dbReference>
<dbReference type="EMBL" id="SZWF01000026">
    <property type="protein sequence ID" value="KAA9393134.1"/>
    <property type="molecule type" value="Genomic_DNA"/>
</dbReference>
<evidence type="ECO:0000259" key="1">
    <source>
        <dbReference type="SMART" id="SM00460"/>
    </source>
</evidence>
<dbReference type="InterPro" id="IPR013589">
    <property type="entry name" value="Bac_transglu_N"/>
</dbReference>
<dbReference type="PANTHER" id="PTHR33490:SF6">
    <property type="entry name" value="SLL1049 PROTEIN"/>
    <property type="match status" value="1"/>
</dbReference>
<dbReference type="Pfam" id="PF01841">
    <property type="entry name" value="Transglut_core"/>
    <property type="match status" value="1"/>
</dbReference>
<dbReference type="RefSeq" id="WP_158034907.1">
    <property type="nucleotide sequence ID" value="NZ_ML708630.1"/>
</dbReference>
<reference evidence="2 3" key="1">
    <citation type="submission" date="2019-05" db="EMBL/GenBank/DDBJ databases">
        <title>Kocuria coralli sp. nov., a novel actinobacterium isolated from coral reef seawater.</title>
        <authorList>
            <person name="Li J."/>
        </authorList>
    </citation>
    <scope>NUCLEOTIDE SEQUENCE [LARGE SCALE GENOMIC DNA]</scope>
    <source>
        <strain evidence="2 3">SCSIO 13007</strain>
    </source>
</reference>
<name>A0A5J5KUB4_9MICC</name>
<organism evidence="2 3">
    <name type="scientific">Kocuria coralli</name>
    <dbReference type="NCBI Taxonomy" id="1461025"/>
    <lineage>
        <taxon>Bacteria</taxon>
        <taxon>Bacillati</taxon>
        <taxon>Actinomycetota</taxon>
        <taxon>Actinomycetes</taxon>
        <taxon>Micrococcales</taxon>
        <taxon>Micrococcaceae</taxon>
        <taxon>Kocuria</taxon>
    </lineage>
</organism>
<protein>
    <submittedName>
        <fullName evidence="2">Transglutaminase family protein</fullName>
    </submittedName>
</protein>
<dbReference type="InterPro" id="IPR038765">
    <property type="entry name" value="Papain-like_cys_pep_sf"/>
</dbReference>
<dbReference type="Gene3D" id="3.10.620.30">
    <property type="match status" value="1"/>
</dbReference>
<accession>A0A5J5KUB4</accession>
<dbReference type="OrthoDB" id="9804023at2"/>
<evidence type="ECO:0000313" key="3">
    <source>
        <dbReference type="Proteomes" id="UP000325957"/>
    </source>
</evidence>
<sequence>MTRLKINHVTRYVYDTKVKRSHNEARMTPLGDDEQVVLKAELAVKPSSAHIHNYVDYFGTRVADFDVPTRHSILEVRSSSEVEVNRFTVDPDRPGVTWEDLKDPKIRDRYAEYLVTTPLTTPGKELQAVADEVRATAATPFDAVQAILKRIAGKVTYESGVTGVHTDADAVWADGRGVCQDLAHVAIALLRHAGIPARYVSGYLHPDDSAGIGVTVVGESHAWIEWWDTRWIGYDPTNHKYLDDLHVKVGHGRDYKDIPPLKGMVTGGGGTQELDVNVEVTRLE</sequence>
<dbReference type="SMART" id="SM00460">
    <property type="entry name" value="TGc"/>
    <property type="match status" value="1"/>
</dbReference>
<gene>
    <name evidence="2" type="ORF">FCK90_13875</name>
</gene>
<dbReference type="SUPFAM" id="SSF54001">
    <property type="entry name" value="Cysteine proteinases"/>
    <property type="match status" value="1"/>
</dbReference>
<proteinExistence type="predicted"/>
<dbReference type="AlphaFoldDB" id="A0A5J5KUB4"/>